<dbReference type="RefSeq" id="WP_162370074.1">
    <property type="nucleotide sequence ID" value="NZ_JAAEEH010000013.1"/>
</dbReference>
<accession>A0A7X5HVF1</accession>
<keyword evidence="5" id="KW-0732">Signal</keyword>
<dbReference type="PROSITE" id="PS51935">
    <property type="entry name" value="NLPC_P60"/>
    <property type="match status" value="1"/>
</dbReference>
<dbReference type="Gene3D" id="2.30.30.40">
    <property type="entry name" value="SH3 Domains"/>
    <property type="match status" value="2"/>
</dbReference>
<dbReference type="InterPro" id="IPR000064">
    <property type="entry name" value="NLP_P60_dom"/>
</dbReference>
<keyword evidence="2" id="KW-0645">Protease</keyword>
<dbReference type="GO" id="GO:0006508">
    <property type="term" value="P:proteolysis"/>
    <property type="evidence" value="ECO:0007669"/>
    <property type="project" value="UniProtKB-KW"/>
</dbReference>
<dbReference type="GO" id="GO:0008234">
    <property type="term" value="F:cysteine-type peptidase activity"/>
    <property type="evidence" value="ECO:0007669"/>
    <property type="project" value="UniProtKB-KW"/>
</dbReference>
<comment type="similarity">
    <text evidence="1">Belongs to the peptidase C40 family.</text>
</comment>
<evidence type="ECO:0000313" key="8">
    <source>
        <dbReference type="EMBL" id="NDL67350.1"/>
    </source>
</evidence>
<comment type="caution">
    <text evidence="8">The sequence shown here is derived from an EMBL/GenBank/DDBJ whole genome shotgun (WGS) entry which is preliminary data.</text>
</comment>
<dbReference type="AlphaFoldDB" id="A0A7X5HVF1"/>
<gene>
    <name evidence="8" type="ORF">GXN74_06305</name>
</gene>
<feature type="signal peptide" evidence="5">
    <location>
        <begin position="1"/>
        <end position="25"/>
    </location>
</feature>
<keyword evidence="3" id="KW-0378">Hydrolase</keyword>
<dbReference type="PROSITE" id="PS51781">
    <property type="entry name" value="SH3B"/>
    <property type="match status" value="2"/>
</dbReference>
<dbReference type="SMART" id="SM00287">
    <property type="entry name" value="SH3b"/>
    <property type="match status" value="2"/>
</dbReference>
<evidence type="ECO:0000256" key="2">
    <source>
        <dbReference type="ARBA" id="ARBA00022670"/>
    </source>
</evidence>
<dbReference type="PANTHER" id="PTHR47053">
    <property type="entry name" value="MUREIN DD-ENDOPEPTIDASE MEPH-RELATED"/>
    <property type="match status" value="1"/>
</dbReference>
<dbReference type="InterPro" id="IPR051202">
    <property type="entry name" value="Peptidase_C40"/>
</dbReference>
<evidence type="ECO:0000259" key="7">
    <source>
        <dbReference type="PROSITE" id="PS51935"/>
    </source>
</evidence>
<dbReference type="InterPro" id="IPR003646">
    <property type="entry name" value="SH3-like_bac-type"/>
</dbReference>
<protein>
    <submittedName>
        <fullName evidence="8">C40 family peptidase</fullName>
    </submittedName>
</protein>
<feature type="chain" id="PRO_5031249474" evidence="5">
    <location>
        <begin position="26"/>
        <end position="310"/>
    </location>
</feature>
<evidence type="ECO:0000256" key="1">
    <source>
        <dbReference type="ARBA" id="ARBA00007074"/>
    </source>
</evidence>
<dbReference type="SUPFAM" id="SSF54001">
    <property type="entry name" value="Cysteine proteinases"/>
    <property type="match status" value="1"/>
</dbReference>
<name>A0A7X5HVF1_9FIRM</name>
<dbReference type="Proteomes" id="UP000461585">
    <property type="component" value="Unassembled WGS sequence"/>
</dbReference>
<feature type="domain" description="SH3b" evidence="6">
    <location>
        <begin position="116"/>
        <end position="180"/>
    </location>
</feature>
<dbReference type="Pfam" id="PF00877">
    <property type="entry name" value="NLPC_P60"/>
    <property type="match status" value="1"/>
</dbReference>
<feature type="domain" description="NlpC/P60" evidence="7">
    <location>
        <begin position="188"/>
        <end position="309"/>
    </location>
</feature>
<organism evidence="8 9">
    <name type="scientific">Anaerotalea alkaliphila</name>
    <dbReference type="NCBI Taxonomy" id="2662126"/>
    <lineage>
        <taxon>Bacteria</taxon>
        <taxon>Bacillati</taxon>
        <taxon>Bacillota</taxon>
        <taxon>Clostridia</taxon>
        <taxon>Eubacteriales</taxon>
        <taxon>Anaerotalea</taxon>
    </lineage>
</organism>
<evidence type="ECO:0000256" key="4">
    <source>
        <dbReference type="ARBA" id="ARBA00022807"/>
    </source>
</evidence>
<dbReference type="EMBL" id="JAAEEH010000013">
    <property type="protein sequence ID" value="NDL67350.1"/>
    <property type="molecule type" value="Genomic_DNA"/>
</dbReference>
<evidence type="ECO:0000259" key="6">
    <source>
        <dbReference type="PROSITE" id="PS51781"/>
    </source>
</evidence>
<feature type="domain" description="SH3b" evidence="6">
    <location>
        <begin position="26"/>
        <end position="88"/>
    </location>
</feature>
<dbReference type="Gene3D" id="3.90.1720.10">
    <property type="entry name" value="endopeptidase domain like (from Nostoc punctiforme)"/>
    <property type="match status" value="1"/>
</dbReference>
<evidence type="ECO:0000313" key="9">
    <source>
        <dbReference type="Proteomes" id="UP000461585"/>
    </source>
</evidence>
<dbReference type="InterPro" id="IPR038765">
    <property type="entry name" value="Papain-like_cys_pep_sf"/>
</dbReference>
<keyword evidence="4" id="KW-0788">Thiol protease</keyword>
<reference evidence="8 9" key="1">
    <citation type="submission" date="2020-01" db="EMBL/GenBank/DDBJ databases">
        <title>Anaeroalcalibacter tamaniensis gen. nov., sp. nov., moderately halophilic strictly anaerobic fermenter bacterium from mud volcano of Taman peninsula.</title>
        <authorList>
            <person name="Frolova A."/>
            <person name="Merkel A.Y."/>
            <person name="Slobodkin A.I."/>
        </authorList>
    </citation>
    <scope>NUCLEOTIDE SEQUENCE [LARGE SCALE GENOMIC DNA]</scope>
    <source>
        <strain evidence="8 9">F-3ap</strain>
    </source>
</reference>
<proteinExistence type="inferred from homology"/>
<evidence type="ECO:0000256" key="5">
    <source>
        <dbReference type="SAM" id="SignalP"/>
    </source>
</evidence>
<dbReference type="Pfam" id="PF08239">
    <property type="entry name" value="SH3_3"/>
    <property type="match status" value="2"/>
</dbReference>
<keyword evidence="9" id="KW-1185">Reference proteome</keyword>
<evidence type="ECO:0000256" key="3">
    <source>
        <dbReference type="ARBA" id="ARBA00022801"/>
    </source>
</evidence>
<dbReference type="PANTHER" id="PTHR47053:SF1">
    <property type="entry name" value="MUREIN DD-ENDOPEPTIDASE MEPH-RELATED"/>
    <property type="match status" value="1"/>
</dbReference>
<sequence>MKSKFLKRIGAFTCAFIMMGNTAWASTTGTVTGSRVNVRSQATTTSAVVDLKVAGEQVQILSREGDWYKIQLAGGEAYMFAQYVRENPEAPAAAAPAAQAAPAAAAAPVVEAPAAPAVQHVAINTMVLNMRQAPSLYAGIVGKLNMGQTVTVLADAGDWYQVKTAAGATGYIYKQHTTATTAPAADATDMRSKVIAFALAQVGTPYRYGGTSLTAGVDCSGFTQQVLRQFGIAINRSSRDQSKNGTAVSYSSIKPGDLIFYGSSSVISHVAMYIGNGQIVHASTPRTGVTISPAGSVGGKRIIACRSVLN</sequence>